<organism evidence="1 2">
    <name type="scientific">Pseudaquabacterium rugosum</name>
    <dbReference type="NCBI Taxonomy" id="2984194"/>
    <lineage>
        <taxon>Bacteria</taxon>
        <taxon>Pseudomonadati</taxon>
        <taxon>Pseudomonadota</taxon>
        <taxon>Betaproteobacteria</taxon>
        <taxon>Burkholderiales</taxon>
        <taxon>Sphaerotilaceae</taxon>
        <taxon>Pseudaquabacterium</taxon>
    </lineage>
</organism>
<dbReference type="SUPFAM" id="SSF103025">
    <property type="entry name" value="Folate-binding domain"/>
    <property type="match status" value="1"/>
</dbReference>
<gene>
    <name evidence="1" type="ORF">AACH11_10025</name>
</gene>
<accession>A0ABU9BB97</accession>
<dbReference type="InterPro" id="IPR045179">
    <property type="entry name" value="YgfZ/GcvT"/>
</dbReference>
<dbReference type="RefSeq" id="WP_341374071.1">
    <property type="nucleotide sequence ID" value="NZ_JBBUTF010000007.1"/>
</dbReference>
<dbReference type="EMBL" id="JBBUTF010000007">
    <property type="protein sequence ID" value="MEK8026295.1"/>
    <property type="molecule type" value="Genomic_DNA"/>
</dbReference>
<protein>
    <submittedName>
        <fullName evidence="1">Folate-binding protein</fullName>
    </submittedName>
</protein>
<dbReference type="NCBIfam" id="TIGR03317">
    <property type="entry name" value="ygfZ_signature"/>
    <property type="match status" value="1"/>
</dbReference>
<evidence type="ECO:0000313" key="1">
    <source>
        <dbReference type="EMBL" id="MEK8026295.1"/>
    </source>
</evidence>
<sequence length="316" mass="32663">MSTTALPAGALRLTDWGLIEAQGADAAKFLHGQLTQDVDHLNAGTARIGGYCSAKGRLLASFIFWRPQPERVWLACSADLLAPTLKRLSMFVLRAQCKLADASASQAVWGLVGAAATAWLGEAAPAAAWATTERDGAQIVRLPDASATDGAAPCARYLLVQPAEAPAPALPALEAATWAALEVRSGVPRIVAATVEQFVPQMVNLELVGGVSFQKGCYPGQEVVARSQYRGTLKRRAMLFDSPVALSPGQEIFHSADPGQPAGLVALAAARADGGATALVEIKLAACAEGSLHALAADGPALQPVALPYALPTEAA</sequence>
<proteinExistence type="predicted"/>
<keyword evidence="2" id="KW-1185">Reference proteome</keyword>
<comment type="caution">
    <text evidence="1">The sequence shown here is derived from an EMBL/GenBank/DDBJ whole genome shotgun (WGS) entry which is preliminary data.</text>
</comment>
<dbReference type="InterPro" id="IPR017703">
    <property type="entry name" value="YgfZ/GCV_T_CS"/>
</dbReference>
<dbReference type="Proteomes" id="UP001368500">
    <property type="component" value="Unassembled WGS sequence"/>
</dbReference>
<dbReference type="Gene3D" id="3.30.70.1630">
    <property type="match status" value="1"/>
</dbReference>
<name>A0ABU9BB97_9BURK</name>
<dbReference type="Gene3D" id="2.40.30.160">
    <property type="match status" value="1"/>
</dbReference>
<dbReference type="Gene3D" id="3.30.70.1400">
    <property type="entry name" value="Aminomethyltransferase beta-barrel domains"/>
    <property type="match status" value="1"/>
</dbReference>
<reference evidence="1 2" key="1">
    <citation type="submission" date="2024-04" db="EMBL/GenBank/DDBJ databases">
        <title>Novel species of the genus Ideonella isolated from streams.</title>
        <authorList>
            <person name="Lu H."/>
        </authorList>
    </citation>
    <scope>NUCLEOTIDE SEQUENCE [LARGE SCALE GENOMIC DNA]</scope>
    <source>
        <strain evidence="1 2">BYS139W</strain>
    </source>
</reference>
<dbReference type="PANTHER" id="PTHR22602">
    <property type="entry name" value="TRANSFERASE CAF17, MITOCHONDRIAL-RELATED"/>
    <property type="match status" value="1"/>
</dbReference>
<dbReference type="PANTHER" id="PTHR22602:SF0">
    <property type="entry name" value="TRANSFERASE CAF17, MITOCHONDRIAL-RELATED"/>
    <property type="match status" value="1"/>
</dbReference>
<evidence type="ECO:0000313" key="2">
    <source>
        <dbReference type="Proteomes" id="UP001368500"/>
    </source>
</evidence>